<accession>A0A9X3CMI4</accession>
<name>A0A9X3CMI4_9VIBR</name>
<proteinExistence type="predicted"/>
<keyword evidence="1" id="KW-0812">Transmembrane</keyword>
<keyword evidence="3" id="KW-1185">Reference proteome</keyword>
<comment type="caution">
    <text evidence="2">The sequence shown here is derived from an EMBL/GenBank/DDBJ whole genome shotgun (WGS) entry which is preliminary data.</text>
</comment>
<evidence type="ECO:0000313" key="2">
    <source>
        <dbReference type="EMBL" id="MCW8346106.1"/>
    </source>
</evidence>
<feature type="transmembrane region" description="Helical" evidence="1">
    <location>
        <begin position="12"/>
        <end position="35"/>
    </location>
</feature>
<keyword evidence="1" id="KW-1133">Transmembrane helix</keyword>
<reference evidence="2" key="1">
    <citation type="submission" date="2022-02" db="EMBL/GenBank/DDBJ databases">
        <title>Vibrio sp. nov, a new bacterium isolated from seawater.</title>
        <authorList>
            <person name="Yuan Y."/>
        </authorList>
    </citation>
    <scope>NUCLEOTIDE SEQUENCE</scope>
    <source>
        <strain evidence="2">ZSDZ65</strain>
    </source>
</reference>
<sequence length="202" mass="22130">MSLSRERGGSLVEMLVASTIGIVAIGSIGSVYLMVQQHTSERAQTMLLSQALATTARRLQNDLIRAGYSELGSSSTPSGAANTIYINSDGSQIQYAYWDDHRGDSGEYENTSWRYSQSSQSLRICRKRAVVIFDINYFSGSNCTSLLEDDLIAVTSFSVEAFNVSSSSISKQYIHLSMAAQLAGNPMISADIERRFLIRNGQ</sequence>
<dbReference type="AlphaFoldDB" id="A0A9X3CMI4"/>
<dbReference type="InterPro" id="IPR016419">
    <property type="entry name" value="Prepilin_Pept-dep_B_prd"/>
</dbReference>
<gene>
    <name evidence="2" type="ORF">MD535_08820</name>
</gene>
<dbReference type="Proteomes" id="UP001155587">
    <property type="component" value="Unassembled WGS sequence"/>
</dbReference>
<evidence type="ECO:0000313" key="3">
    <source>
        <dbReference type="Proteomes" id="UP001155587"/>
    </source>
</evidence>
<evidence type="ECO:0000256" key="1">
    <source>
        <dbReference type="SAM" id="Phobius"/>
    </source>
</evidence>
<organism evidence="2 3">
    <name type="scientific">Vibrio qingdaonensis</name>
    <dbReference type="NCBI Taxonomy" id="2829491"/>
    <lineage>
        <taxon>Bacteria</taxon>
        <taxon>Pseudomonadati</taxon>
        <taxon>Pseudomonadota</taxon>
        <taxon>Gammaproteobacteria</taxon>
        <taxon>Vibrionales</taxon>
        <taxon>Vibrionaceae</taxon>
        <taxon>Vibrio</taxon>
    </lineage>
</organism>
<evidence type="ECO:0008006" key="4">
    <source>
        <dbReference type="Google" id="ProtNLM"/>
    </source>
</evidence>
<dbReference type="EMBL" id="JAKRRY010000009">
    <property type="protein sequence ID" value="MCW8346106.1"/>
    <property type="molecule type" value="Genomic_DNA"/>
</dbReference>
<dbReference type="PIRSF" id="PIRSF004525">
    <property type="entry name" value="Pilin_peptidase-dep_B_prd"/>
    <property type="match status" value="1"/>
</dbReference>
<dbReference type="RefSeq" id="WP_265674502.1">
    <property type="nucleotide sequence ID" value="NZ_JAKRRY010000009.1"/>
</dbReference>
<protein>
    <recommendedName>
        <fullName evidence="4">Pilus assembly protein PilW</fullName>
    </recommendedName>
</protein>
<keyword evidence="1" id="KW-0472">Membrane</keyword>